<dbReference type="GO" id="GO:0004672">
    <property type="term" value="F:protein kinase activity"/>
    <property type="evidence" value="ECO:0007669"/>
    <property type="project" value="InterPro"/>
</dbReference>
<evidence type="ECO:0000313" key="8">
    <source>
        <dbReference type="EMBL" id="CUG87882.1"/>
    </source>
</evidence>
<keyword evidence="2 5" id="KW-0547">Nucleotide-binding</keyword>
<evidence type="ECO:0000256" key="4">
    <source>
        <dbReference type="ARBA" id="ARBA00022840"/>
    </source>
</evidence>
<feature type="binding site" evidence="5">
    <location>
        <position position="153"/>
    </location>
    <ligand>
        <name>ATP</name>
        <dbReference type="ChEBI" id="CHEBI:30616"/>
    </ligand>
</feature>
<accession>A0A0S4JCI5</accession>
<dbReference type="InterPro" id="IPR008271">
    <property type="entry name" value="Ser/Thr_kinase_AS"/>
</dbReference>
<dbReference type="PROSITE" id="PS00108">
    <property type="entry name" value="PROTEIN_KINASE_ST"/>
    <property type="match status" value="1"/>
</dbReference>
<gene>
    <name evidence="8" type="ORF">BSAL_12510</name>
</gene>
<dbReference type="AlphaFoldDB" id="A0A0S4JCI5"/>
<dbReference type="InterPro" id="IPR011009">
    <property type="entry name" value="Kinase-like_dom_sf"/>
</dbReference>
<evidence type="ECO:0000256" key="5">
    <source>
        <dbReference type="PROSITE-ProRule" id="PRU10141"/>
    </source>
</evidence>
<dbReference type="VEuPathDB" id="TriTrypDB:BSAL_12510"/>
<keyword evidence="1" id="KW-0808">Transferase</keyword>
<keyword evidence="3 8" id="KW-0418">Kinase</keyword>
<reference evidence="9" key="1">
    <citation type="submission" date="2015-09" db="EMBL/GenBank/DDBJ databases">
        <authorList>
            <consortium name="Pathogen Informatics"/>
        </authorList>
    </citation>
    <scope>NUCLEOTIDE SEQUENCE [LARGE SCALE GENOMIC DNA]</scope>
    <source>
        <strain evidence="9">Lake Konstanz</strain>
    </source>
</reference>
<dbReference type="FunFam" id="1.10.510.10:FF:001164">
    <property type="entry name" value="Protein kinase, putative"/>
    <property type="match status" value="1"/>
</dbReference>
<evidence type="ECO:0000259" key="7">
    <source>
        <dbReference type="PROSITE" id="PS50011"/>
    </source>
</evidence>
<dbReference type="SMART" id="SM00220">
    <property type="entry name" value="S_TKc"/>
    <property type="match status" value="1"/>
</dbReference>
<dbReference type="InterPro" id="IPR050538">
    <property type="entry name" value="MAP_kinase_kinase_kinase"/>
</dbReference>
<sequence>MSDSDSDGPPPPPRQGTGLYRRMTLSSSMSNLQAPKMGFSPTSLNASPMSHQHSFQWEACQSFRLYATQGRSMMASRRGTSHFDMEQSINAGNELNSAFAALKEYISVNGTVTVSASSQLPINIRKGRLIGAGGFAQVYSGINTQTGELVAIKEIKISDTSNRKELEAVEQEFTLLRQLRHPNVVQYIMFEQSVSQKMCRIVMEFMAGGSAQQLLQKFGPLTEAIIKKFSVDMLHALSFIHKEGIIHRDIKPANILVSAHGQVKLADFGCSKRITELTTTGCIIGTPVYMAPEFIRGETTPKCDIWATGCTLFELATGLTPWHHARVRDNIPLMFYITTSSETPMVLPRDDDRMFSDGFIDFLDKCFERHATKRPSAEELLQHPWITDASMIESMQREIEEVSLPQSVELCHTLSTEPLIDADVTSNSSTPRLLDIGREPSYSYHSSSPGRKDEGSPHLALGLDSSLSGSVTAPGPMGLVAAAPPGPGAAGNQYLLLNQEKGHLEFASCDDDRNSTEFPQFTFDEPPSEKQSPKSGARSLVRRSVSFLSNDLAESPGSGNLSTPHVALDGPVRMSFSFHAGGETVSVGLDIQPEDVTCRMVDRKPSFVVAMNEHIRGQLANAMTEFSHKISTASEETDDD</sequence>
<protein>
    <submittedName>
        <fullName evidence="8">Protein kinase, putative</fullName>
    </submittedName>
</protein>
<dbReference type="InterPro" id="IPR000719">
    <property type="entry name" value="Prot_kinase_dom"/>
</dbReference>
<feature type="region of interest" description="Disordered" evidence="6">
    <location>
        <begin position="422"/>
        <end position="467"/>
    </location>
</feature>
<dbReference type="GO" id="GO:0005524">
    <property type="term" value="F:ATP binding"/>
    <property type="evidence" value="ECO:0007669"/>
    <property type="project" value="UniProtKB-UniRule"/>
</dbReference>
<keyword evidence="9" id="KW-1185">Reference proteome</keyword>
<evidence type="ECO:0000256" key="6">
    <source>
        <dbReference type="SAM" id="MobiDB-lite"/>
    </source>
</evidence>
<dbReference type="EMBL" id="CYKH01001596">
    <property type="protein sequence ID" value="CUG87882.1"/>
    <property type="molecule type" value="Genomic_DNA"/>
</dbReference>
<dbReference type="CDD" id="cd06606">
    <property type="entry name" value="STKc_MAPKKK"/>
    <property type="match status" value="1"/>
</dbReference>
<evidence type="ECO:0000256" key="3">
    <source>
        <dbReference type="ARBA" id="ARBA00022777"/>
    </source>
</evidence>
<dbReference type="PROSITE" id="PS00107">
    <property type="entry name" value="PROTEIN_KINASE_ATP"/>
    <property type="match status" value="1"/>
</dbReference>
<feature type="domain" description="Protein kinase" evidence="7">
    <location>
        <begin position="124"/>
        <end position="386"/>
    </location>
</feature>
<keyword evidence="4 5" id="KW-0067">ATP-binding</keyword>
<dbReference type="Gene3D" id="1.10.510.10">
    <property type="entry name" value="Transferase(Phosphotransferase) domain 1"/>
    <property type="match status" value="1"/>
</dbReference>
<dbReference type="SUPFAM" id="SSF56112">
    <property type="entry name" value="Protein kinase-like (PK-like)"/>
    <property type="match status" value="1"/>
</dbReference>
<organism evidence="8 9">
    <name type="scientific">Bodo saltans</name>
    <name type="common">Flagellated protozoan</name>
    <dbReference type="NCBI Taxonomy" id="75058"/>
    <lineage>
        <taxon>Eukaryota</taxon>
        <taxon>Discoba</taxon>
        <taxon>Euglenozoa</taxon>
        <taxon>Kinetoplastea</taxon>
        <taxon>Metakinetoplastina</taxon>
        <taxon>Eubodonida</taxon>
        <taxon>Bodonidae</taxon>
        <taxon>Bodo</taxon>
    </lineage>
</organism>
<dbReference type="PANTHER" id="PTHR48016:SF56">
    <property type="entry name" value="MAPKK KINASE"/>
    <property type="match status" value="1"/>
</dbReference>
<dbReference type="InterPro" id="IPR017441">
    <property type="entry name" value="Protein_kinase_ATP_BS"/>
</dbReference>
<evidence type="ECO:0000256" key="2">
    <source>
        <dbReference type="ARBA" id="ARBA00022741"/>
    </source>
</evidence>
<evidence type="ECO:0000313" key="9">
    <source>
        <dbReference type="Proteomes" id="UP000051952"/>
    </source>
</evidence>
<dbReference type="PANTHER" id="PTHR48016">
    <property type="entry name" value="MAP KINASE KINASE KINASE SSK2-RELATED-RELATED"/>
    <property type="match status" value="1"/>
</dbReference>
<dbReference type="PROSITE" id="PS50011">
    <property type="entry name" value="PROTEIN_KINASE_DOM"/>
    <property type="match status" value="1"/>
</dbReference>
<evidence type="ECO:0000256" key="1">
    <source>
        <dbReference type="ARBA" id="ARBA00022679"/>
    </source>
</evidence>
<dbReference type="Proteomes" id="UP000051952">
    <property type="component" value="Unassembled WGS sequence"/>
</dbReference>
<proteinExistence type="predicted"/>
<feature type="region of interest" description="Disordered" evidence="6">
    <location>
        <begin position="515"/>
        <end position="539"/>
    </location>
</feature>
<name>A0A0S4JCI5_BODSA</name>
<dbReference type="OrthoDB" id="10252354at2759"/>
<dbReference type="Pfam" id="PF00069">
    <property type="entry name" value="Pkinase"/>
    <property type="match status" value="1"/>
</dbReference>